<dbReference type="SUPFAM" id="SSF56601">
    <property type="entry name" value="beta-lactamase/transpeptidase-like"/>
    <property type="match status" value="1"/>
</dbReference>
<dbReference type="PANTHER" id="PTHR43283">
    <property type="entry name" value="BETA-LACTAMASE-RELATED"/>
    <property type="match status" value="1"/>
</dbReference>
<dbReference type="InterPro" id="IPR050789">
    <property type="entry name" value="Diverse_Enzym_Activities"/>
</dbReference>
<dbReference type="Pfam" id="PF00144">
    <property type="entry name" value="Beta-lactamase"/>
    <property type="match status" value="1"/>
</dbReference>
<dbReference type="InterPro" id="IPR001466">
    <property type="entry name" value="Beta-lactam-related"/>
</dbReference>
<dbReference type="InterPro" id="IPR012338">
    <property type="entry name" value="Beta-lactam/transpept-like"/>
</dbReference>
<evidence type="ECO:0000313" key="2">
    <source>
        <dbReference type="EMBL" id="ACS22776.1"/>
    </source>
</evidence>
<dbReference type="AlphaFoldDB" id="C5D1K6"/>
<name>C5D1K6_VARPS</name>
<feature type="domain" description="Beta-lactamase-related" evidence="1">
    <location>
        <begin position="91"/>
        <end position="370"/>
    </location>
</feature>
<dbReference type="eggNOG" id="COG1680">
    <property type="taxonomic scope" value="Bacteria"/>
</dbReference>
<evidence type="ECO:0000259" key="1">
    <source>
        <dbReference type="Pfam" id="PF00144"/>
    </source>
</evidence>
<gene>
    <name evidence="2" type="ordered locus">Vapar_6213</name>
</gene>
<dbReference type="EMBL" id="CP001636">
    <property type="protein sequence ID" value="ACS22776.1"/>
    <property type="molecule type" value="Genomic_DNA"/>
</dbReference>
<dbReference type="HOGENOM" id="CLU_030169_0_0_4"/>
<sequence>MTPPDNGNSDGYPHALESIGTVRQIYDGALSPELAVNTYRNIDRLFPTRTVEPGGTPSALPAAAARLTQVNFTVSAARYSLADFMSVNRVAGLLILKDGKIVHETYQYGNTQRTRWMSMSVAKSITSTLIGAAVKDGYIASIDDQVTKYVRRLVGSAYDGATVRNVMMMASGAQWNETYTNPNSDRRQLLEAQISQKPGSAMDLMSKLPRAAAPGSVYNYSTGETQVAGEIVYNAVKKPLAQYLSEKIWSKAGMEAQANWWLDSPNGVEIGGSGISATLRDYGRFGLFVMNDGVAAGQQVVPVGWVTDAGTPKVLTSGNSINYGYLWWIPPSGPSAADGAFYANGIMGQQIYVNRKEKVVIVVWGAQTDPAGNGTLPVVPFFDAVVAALK</sequence>
<dbReference type="Gene3D" id="3.40.710.10">
    <property type="entry name" value="DD-peptidase/beta-lactamase superfamily"/>
    <property type="match status" value="1"/>
</dbReference>
<dbReference type="KEGG" id="vap:Vapar_6213"/>
<proteinExistence type="predicted"/>
<reference evidence="2" key="1">
    <citation type="submission" date="2009-06" db="EMBL/GenBank/DDBJ databases">
        <title>Complete sequence of chromosome 2 of Variovorax paradoxus S110.</title>
        <authorList>
            <consortium name="US DOE Joint Genome Institute"/>
            <person name="Lucas S."/>
            <person name="Copeland A."/>
            <person name="Lapidus A."/>
            <person name="Glavina del Rio T."/>
            <person name="Tice H."/>
            <person name="Bruce D."/>
            <person name="Goodwin L."/>
            <person name="Pitluck S."/>
            <person name="Chertkov O."/>
            <person name="Brettin T."/>
            <person name="Detter J.C."/>
            <person name="Han C."/>
            <person name="Larimer F."/>
            <person name="Land M."/>
            <person name="Hauser L."/>
            <person name="Kyrpides N."/>
            <person name="Ovchinnikova G."/>
            <person name="Orwin P."/>
            <person name="Leadbetter J.R."/>
            <person name="Spain J.C."/>
            <person name="Han J.I."/>
        </authorList>
    </citation>
    <scope>NUCLEOTIDE SEQUENCE</scope>
    <source>
        <strain evidence="2">S110</strain>
    </source>
</reference>
<organism evidence="2">
    <name type="scientific">Variovorax paradoxus (strain S110)</name>
    <dbReference type="NCBI Taxonomy" id="543728"/>
    <lineage>
        <taxon>Bacteria</taxon>
        <taxon>Pseudomonadati</taxon>
        <taxon>Pseudomonadota</taxon>
        <taxon>Betaproteobacteria</taxon>
        <taxon>Burkholderiales</taxon>
        <taxon>Comamonadaceae</taxon>
        <taxon>Variovorax</taxon>
    </lineage>
</organism>
<accession>C5D1K6</accession>
<protein>
    <submittedName>
        <fullName evidence="2">Beta-lactamase</fullName>
    </submittedName>
</protein>
<dbReference type="PANTHER" id="PTHR43283:SF14">
    <property type="entry name" value="BLL8153 PROTEIN"/>
    <property type="match status" value="1"/>
</dbReference>